<keyword evidence="4 6" id="KW-1133">Transmembrane helix</keyword>
<evidence type="ECO:0000256" key="4">
    <source>
        <dbReference type="ARBA" id="ARBA00022989"/>
    </source>
</evidence>
<organism evidence="8 9">
    <name type="scientific">Mucilaginibacter ginsenosidivorax</name>
    <dbReference type="NCBI Taxonomy" id="862126"/>
    <lineage>
        <taxon>Bacteria</taxon>
        <taxon>Pseudomonadati</taxon>
        <taxon>Bacteroidota</taxon>
        <taxon>Sphingobacteriia</taxon>
        <taxon>Sphingobacteriales</taxon>
        <taxon>Sphingobacteriaceae</taxon>
        <taxon>Mucilaginibacter</taxon>
    </lineage>
</organism>
<evidence type="ECO:0000313" key="9">
    <source>
        <dbReference type="Proteomes" id="UP000321362"/>
    </source>
</evidence>
<evidence type="ECO:0000313" key="8">
    <source>
        <dbReference type="EMBL" id="QEC74770.1"/>
    </source>
</evidence>
<name>A0A5B8VTK4_9SPHI</name>
<protein>
    <submittedName>
        <fullName evidence="8">Multidrug effflux MFS transporter</fullName>
    </submittedName>
</protein>
<dbReference type="GO" id="GO:0005886">
    <property type="term" value="C:plasma membrane"/>
    <property type="evidence" value="ECO:0007669"/>
    <property type="project" value="TreeGrafter"/>
</dbReference>
<dbReference type="SUPFAM" id="SSF103473">
    <property type="entry name" value="MFS general substrate transporter"/>
    <property type="match status" value="1"/>
</dbReference>
<feature type="transmembrane region" description="Helical" evidence="6">
    <location>
        <begin position="164"/>
        <end position="184"/>
    </location>
</feature>
<keyword evidence="3 6" id="KW-0812">Transmembrane</keyword>
<evidence type="ECO:0000256" key="3">
    <source>
        <dbReference type="ARBA" id="ARBA00022692"/>
    </source>
</evidence>
<dbReference type="AlphaFoldDB" id="A0A5B8VTK4"/>
<feature type="transmembrane region" description="Helical" evidence="6">
    <location>
        <begin position="370"/>
        <end position="390"/>
    </location>
</feature>
<feature type="transmembrane region" description="Helical" evidence="6">
    <location>
        <begin position="249"/>
        <end position="268"/>
    </location>
</feature>
<evidence type="ECO:0000256" key="2">
    <source>
        <dbReference type="ARBA" id="ARBA00022448"/>
    </source>
</evidence>
<dbReference type="GO" id="GO:1990961">
    <property type="term" value="P:xenobiotic detoxification by transmembrane export across the plasma membrane"/>
    <property type="evidence" value="ECO:0007669"/>
    <property type="project" value="TreeGrafter"/>
</dbReference>
<feature type="transmembrane region" description="Helical" evidence="6">
    <location>
        <begin position="280"/>
        <end position="300"/>
    </location>
</feature>
<feature type="domain" description="Major facilitator superfamily (MFS) profile" evidence="7">
    <location>
        <begin position="12"/>
        <end position="397"/>
    </location>
</feature>
<dbReference type="Gene3D" id="1.20.1720.10">
    <property type="entry name" value="Multidrug resistance protein D"/>
    <property type="match status" value="1"/>
</dbReference>
<dbReference type="OrthoDB" id="9814303at2"/>
<evidence type="ECO:0000256" key="5">
    <source>
        <dbReference type="ARBA" id="ARBA00023136"/>
    </source>
</evidence>
<feature type="transmembrane region" description="Helical" evidence="6">
    <location>
        <begin position="101"/>
        <end position="118"/>
    </location>
</feature>
<accession>A0A5B8VTK4</accession>
<evidence type="ECO:0000256" key="1">
    <source>
        <dbReference type="ARBA" id="ARBA00004141"/>
    </source>
</evidence>
<dbReference type="InterPro" id="IPR036259">
    <property type="entry name" value="MFS_trans_sf"/>
</dbReference>
<dbReference type="RefSeq" id="WP_147051929.1">
    <property type="nucleotide sequence ID" value="NZ_CP042437.1"/>
</dbReference>
<gene>
    <name evidence="8" type="ORF">FSB76_01965</name>
</gene>
<evidence type="ECO:0000256" key="6">
    <source>
        <dbReference type="SAM" id="Phobius"/>
    </source>
</evidence>
<feature type="transmembrane region" description="Helical" evidence="6">
    <location>
        <begin position="12"/>
        <end position="31"/>
    </location>
</feature>
<dbReference type="InterPro" id="IPR020846">
    <property type="entry name" value="MFS_dom"/>
</dbReference>
<feature type="transmembrane region" description="Helical" evidence="6">
    <location>
        <begin position="78"/>
        <end position="95"/>
    </location>
</feature>
<feature type="transmembrane region" description="Helical" evidence="6">
    <location>
        <begin position="342"/>
        <end position="364"/>
    </location>
</feature>
<dbReference type="Proteomes" id="UP000321362">
    <property type="component" value="Chromosome"/>
</dbReference>
<proteinExistence type="predicted"/>
<keyword evidence="2" id="KW-0813">Transport</keyword>
<dbReference type="PANTHER" id="PTHR23502:SF132">
    <property type="entry name" value="POLYAMINE TRANSPORTER 2-RELATED"/>
    <property type="match status" value="1"/>
</dbReference>
<dbReference type="PANTHER" id="PTHR23502">
    <property type="entry name" value="MAJOR FACILITATOR SUPERFAMILY"/>
    <property type="match status" value="1"/>
</dbReference>
<dbReference type="EMBL" id="CP042437">
    <property type="protein sequence ID" value="QEC74770.1"/>
    <property type="molecule type" value="Genomic_DNA"/>
</dbReference>
<dbReference type="InterPro" id="IPR011701">
    <property type="entry name" value="MFS"/>
</dbReference>
<dbReference type="KEGG" id="mgk:FSB76_01965"/>
<feature type="transmembrane region" description="Helical" evidence="6">
    <location>
        <begin position="139"/>
        <end position="158"/>
    </location>
</feature>
<dbReference type="Pfam" id="PF07690">
    <property type="entry name" value="MFS_1"/>
    <property type="match status" value="1"/>
</dbReference>
<feature type="transmembrane region" description="Helical" evidence="6">
    <location>
        <begin position="46"/>
        <end position="66"/>
    </location>
</feature>
<dbReference type="PROSITE" id="PS50850">
    <property type="entry name" value="MFS"/>
    <property type="match status" value="1"/>
</dbReference>
<evidence type="ECO:0000259" key="7">
    <source>
        <dbReference type="PROSITE" id="PS50850"/>
    </source>
</evidence>
<dbReference type="GO" id="GO:0015385">
    <property type="term" value="F:sodium:proton antiporter activity"/>
    <property type="evidence" value="ECO:0007669"/>
    <property type="project" value="TreeGrafter"/>
</dbReference>
<feature type="transmembrane region" description="Helical" evidence="6">
    <location>
        <begin position="306"/>
        <end position="330"/>
    </location>
</feature>
<comment type="subcellular location">
    <subcellularLocation>
        <location evidence="1">Membrane</location>
        <topology evidence="1">Multi-pass membrane protein</topology>
    </subcellularLocation>
</comment>
<keyword evidence="5 6" id="KW-0472">Membrane</keyword>
<sequence>MKIIKEHHRGISTILAFALIPLSGFATDIYIPSLPSMATHLGVTNAAVQLSLIVFMVSSGISQLFVGSLLDSFGRYRLGTISLLVFALASISIALSHSIQLIYAMRVLQGITVALIVVGKRAYFMDTYTGEKLKHYTSLFSIIWATAPIVAPFIGGYLETAFGWQANFYFLGIATLALFVLELVYSGESLKNYQPFKAKSILQVYWSTLSTLDFSLGLVMISLSYAMLIVYGMSSPFIIEHVFHLSPVVTGYCSLLSGVSLMTGGVISKTLIKKPLLKKVWIAIALQTAFAALMIVASAFKTNLVTLMMFTAAVHLLSGFVFNNIFAYCLGRFSKNAGIASGVTGGSLYIITSVFSYGIVNVIAIKNQEFLGIAYLTFAVLACITFALFVKVSKRHQAKQETAMVLSNAVS</sequence>
<feature type="transmembrane region" description="Helical" evidence="6">
    <location>
        <begin position="204"/>
        <end position="229"/>
    </location>
</feature>
<keyword evidence="9" id="KW-1185">Reference proteome</keyword>
<reference evidence="8 9" key="1">
    <citation type="journal article" date="2013" name="J. Microbiol.">
        <title>Mucilaginibacter ginsenosidivorax sp. nov., with ginsenoside converting activity isolated from sediment.</title>
        <authorList>
            <person name="Kim J.K."/>
            <person name="Choi T.E."/>
            <person name="Liu Q.M."/>
            <person name="Park H.Y."/>
            <person name="Yi T.H."/>
            <person name="Yoon M.H."/>
            <person name="Kim S.C."/>
            <person name="Im W.T."/>
        </authorList>
    </citation>
    <scope>NUCLEOTIDE SEQUENCE [LARGE SCALE GENOMIC DNA]</scope>
    <source>
        <strain evidence="8 9">KHI28</strain>
    </source>
</reference>